<name>A0A1S9DAR9_ASPOZ</name>
<dbReference type="EMBL" id="BSYA01000003">
    <property type="protein sequence ID" value="GMG23044.1"/>
    <property type="molecule type" value="Genomic_DNA"/>
</dbReference>
<dbReference type="VEuPathDB" id="FungiDB:AO090701000498"/>
<dbReference type="SUPFAM" id="SSF56281">
    <property type="entry name" value="Metallo-hydrolase/oxidoreductase"/>
    <property type="match status" value="1"/>
</dbReference>
<dbReference type="SMART" id="SM00849">
    <property type="entry name" value="Lactamase_B"/>
    <property type="match status" value="1"/>
</dbReference>
<feature type="domain" description="Metallo-beta-lactamase" evidence="1">
    <location>
        <begin position="15"/>
        <end position="222"/>
    </location>
</feature>
<dbReference type="OrthoDB" id="449487at2759"/>
<organism evidence="3 4">
    <name type="scientific">Aspergillus oryzae</name>
    <name type="common">Yellow koji mold</name>
    <dbReference type="NCBI Taxonomy" id="5062"/>
    <lineage>
        <taxon>Eukaryota</taxon>
        <taxon>Fungi</taxon>
        <taxon>Dikarya</taxon>
        <taxon>Ascomycota</taxon>
        <taxon>Pezizomycotina</taxon>
        <taxon>Eurotiomycetes</taxon>
        <taxon>Eurotiomycetidae</taxon>
        <taxon>Eurotiales</taxon>
        <taxon>Aspergillaceae</taxon>
        <taxon>Aspergillus</taxon>
        <taxon>Aspergillus subgen. Circumdati</taxon>
    </lineage>
</organism>
<dbReference type="InterPro" id="IPR036866">
    <property type="entry name" value="RibonucZ/Hydroxyglut_hydro"/>
</dbReference>
<accession>A0A1S9DAR9</accession>
<evidence type="ECO:0000259" key="1">
    <source>
        <dbReference type="SMART" id="SM00849"/>
    </source>
</evidence>
<reference evidence="3 4" key="1">
    <citation type="submission" date="2016-10" db="EMBL/GenBank/DDBJ databases">
        <title>Genome sequencing of Aspergillus oryzae BCC7051.</title>
        <authorList>
            <person name="Thammarongtham C."/>
            <person name="Vorapreeda T."/>
            <person name="Nookaew I."/>
            <person name="Srisuk T."/>
            <person name="Land M."/>
            <person name="Jeennor S."/>
            <person name="Laoteng K."/>
        </authorList>
    </citation>
    <scope>NUCLEOTIDE SEQUENCE [LARGE SCALE GENOMIC DNA]</scope>
    <source>
        <strain evidence="3 4">BCC7051</strain>
    </source>
</reference>
<dbReference type="AlphaFoldDB" id="A0A1S9DAR9"/>
<comment type="caution">
    <text evidence="3">The sequence shown here is derived from an EMBL/GenBank/DDBJ whole genome shotgun (WGS) entry which is preliminary data.</text>
</comment>
<dbReference type="EMBL" id="MKZY01000008">
    <property type="protein sequence ID" value="OOO06202.1"/>
    <property type="molecule type" value="Genomic_DNA"/>
</dbReference>
<sequence>MTEVAPNVFCISVTDVNVTVLREGSDLTLIDGGWPGDVSTIENVIRSIGNRPEDVRAILLTHAHIDHLGAVQSFHDRLNVPIYSDPIEIRHAARYYLEQAAEADIMKGPMPQTLDWWERVLKVGADTDITITDVQPVASGQLDVPGRPVAIATHGHTSGHSAFYVPAARTVITGDCLVTGHACSTIEGPQPCPWFFNHSIPEAHSALKVLKSVDADIIIPGHGQPLNMPISQAVDIALKVAEESGFDKH</sequence>
<dbReference type="PANTHER" id="PTHR42951:SF14">
    <property type="entry name" value="METALLO-BETA-LACTAMASE SUPERFAMILY PROTEIN"/>
    <property type="match status" value="1"/>
</dbReference>
<evidence type="ECO:0000313" key="2">
    <source>
        <dbReference type="EMBL" id="GMG23044.1"/>
    </source>
</evidence>
<dbReference type="InterPro" id="IPR050855">
    <property type="entry name" value="NDM-1-like"/>
</dbReference>
<dbReference type="InterPro" id="IPR001279">
    <property type="entry name" value="Metallo-B-lactamas"/>
</dbReference>
<gene>
    <name evidence="2" type="ORF">Aory04_000057100</name>
    <name evidence="3" type="ORF">OAory_01018630</name>
</gene>
<protein>
    <submittedName>
        <fullName evidence="3">Beta-lactamase domain protein</fullName>
    </submittedName>
    <submittedName>
        <fullName evidence="2">Unnamed protein product</fullName>
    </submittedName>
</protein>
<evidence type="ECO:0000313" key="4">
    <source>
        <dbReference type="Proteomes" id="UP000190312"/>
    </source>
</evidence>
<evidence type="ECO:0000313" key="3">
    <source>
        <dbReference type="EMBL" id="OOO06202.1"/>
    </source>
</evidence>
<dbReference type="Gene3D" id="3.60.15.10">
    <property type="entry name" value="Ribonuclease Z/Hydroxyacylglutathione hydrolase-like"/>
    <property type="match status" value="1"/>
</dbReference>
<proteinExistence type="predicted"/>
<dbReference type="CDD" id="cd07721">
    <property type="entry name" value="yflN-like_MBL-fold"/>
    <property type="match status" value="1"/>
</dbReference>
<dbReference type="PANTHER" id="PTHR42951">
    <property type="entry name" value="METALLO-BETA-LACTAMASE DOMAIN-CONTAINING"/>
    <property type="match status" value="1"/>
</dbReference>
<dbReference type="Proteomes" id="UP001165205">
    <property type="component" value="Unassembled WGS sequence"/>
</dbReference>
<dbReference type="Pfam" id="PF00753">
    <property type="entry name" value="Lactamase_B"/>
    <property type="match status" value="1"/>
</dbReference>
<dbReference type="Proteomes" id="UP000190312">
    <property type="component" value="Unassembled WGS sequence"/>
</dbReference>
<reference evidence="2" key="2">
    <citation type="submission" date="2023-04" db="EMBL/GenBank/DDBJ databases">
        <title>Aspergillus oryzae NBRC 4228.</title>
        <authorList>
            <person name="Ichikawa N."/>
            <person name="Sato H."/>
            <person name="Tonouchi N."/>
        </authorList>
    </citation>
    <scope>NUCLEOTIDE SEQUENCE</scope>
    <source>
        <strain evidence="2">NBRC 4228</strain>
    </source>
</reference>